<dbReference type="AlphaFoldDB" id="T1BC66"/>
<keyword evidence="2" id="KW-1133">Transmembrane helix</keyword>
<reference evidence="3" key="2">
    <citation type="journal article" date="2014" name="ISME J.">
        <title>Microbial stratification in low pH oxic and suboxic macroscopic growths along an acid mine drainage.</title>
        <authorList>
            <person name="Mendez-Garcia C."/>
            <person name="Mesa V."/>
            <person name="Sprenger R.R."/>
            <person name="Richter M."/>
            <person name="Diez M.S."/>
            <person name="Solano J."/>
            <person name="Bargiela R."/>
            <person name="Golyshina O.V."/>
            <person name="Manteca A."/>
            <person name="Ramos J.L."/>
            <person name="Gallego J.R."/>
            <person name="Llorente I."/>
            <person name="Martins Dos Santos V.A."/>
            <person name="Jensen O.N."/>
            <person name="Pelaez A.I."/>
            <person name="Sanchez J."/>
            <person name="Ferrer M."/>
        </authorList>
    </citation>
    <scope>NUCLEOTIDE SEQUENCE</scope>
</reference>
<dbReference type="EMBL" id="AUZY01003111">
    <property type="protein sequence ID" value="EQD70521.1"/>
    <property type="molecule type" value="Genomic_DNA"/>
</dbReference>
<evidence type="ECO:0000256" key="2">
    <source>
        <dbReference type="SAM" id="Phobius"/>
    </source>
</evidence>
<accession>T1BC66</accession>
<sequence>MRQSSVLEVTTGLFVVLGIAALFYLATKTTDYRTVSGGHSYVVRAYFNNVGGLHVGAPVQMGGGHGGAGRRDPLQHETLSGSGPDGA</sequence>
<feature type="region of interest" description="Disordered" evidence="1">
    <location>
        <begin position="61"/>
        <end position="87"/>
    </location>
</feature>
<comment type="caution">
    <text evidence="3">The sequence shown here is derived from an EMBL/GenBank/DDBJ whole genome shotgun (WGS) entry which is preliminary data.</text>
</comment>
<organism evidence="3">
    <name type="scientific">mine drainage metagenome</name>
    <dbReference type="NCBI Taxonomy" id="410659"/>
    <lineage>
        <taxon>unclassified sequences</taxon>
        <taxon>metagenomes</taxon>
        <taxon>ecological metagenomes</taxon>
    </lineage>
</organism>
<protein>
    <submittedName>
        <fullName evidence="3">Mammalian cell entry related domain protein</fullName>
    </submittedName>
</protein>
<evidence type="ECO:0000256" key="1">
    <source>
        <dbReference type="SAM" id="MobiDB-lite"/>
    </source>
</evidence>
<feature type="transmembrane region" description="Helical" evidence="2">
    <location>
        <begin position="6"/>
        <end position="26"/>
    </location>
</feature>
<gene>
    <name evidence="3" type="ORF">B1B_04952</name>
</gene>
<name>T1BC66_9ZZZZ</name>
<proteinExistence type="predicted"/>
<reference evidence="3" key="1">
    <citation type="submission" date="2013-08" db="EMBL/GenBank/DDBJ databases">
        <authorList>
            <person name="Mendez C."/>
            <person name="Richter M."/>
            <person name="Ferrer M."/>
            <person name="Sanchez J."/>
        </authorList>
    </citation>
    <scope>NUCLEOTIDE SEQUENCE</scope>
</reference>
<keyword evidence="2" id="KW-0812">Transmembrane</keyword>
<keyword evidence="2" id="KW-0472">Membrane</keyword>
<evidence type="ECO:0000313" key="3">
    <source>
        <dbReference type="EMBL" id="EQD70521.1"/>
    </source>
</evidence>